<organism evidence="1 2">
    <name type="scientific">Crassostrea virginica</name>
    <name type="common">Eastern oyster</name>
    <dbReference type="NCBI Taxonomy" id="6565"/>
    <lineage>
        <taxon>Eukaryota</taxon>
        <taxon>Metazoa</taxon>
        <taxon>Spiralia</taxon>
        <taxon>Lophotrochozoa</taxon>
        <taxon>Mollusca</taxon>
        <taxon>Bivalvia</taxon>
        <taxon>Autobranchia</taxon>
        <taxon>Pteriomorphia</taxon>
        <taxon>Ostreida</taxon>
        <taxon>Ostreoidea</taxon>
        <taxon>Ostreidae</taxon>
        <taxon>Crassostrea</taxon>
    </lineage>
</organism>
<keyword evidence="1" id="KW-1185">Reference proteome</keyword>
<dbReference type="GeneID" id="111102755"/>
<dbReference type="Pfam" id="PF14854">
    <property type="entry name" value="LURAP"/>
    <property type="match status" value="1"/>
</dbReference>
<dbReference type="Proteomes" id="UP000694844">
    <property type="component" value="Chromosome 7"/>
</dbReference>
<dbReference type="RefSeq" id="XP_022291327.1">
    <property type="nucleotide sequence ID" value="XM_022435619.1"/>
</dbReference>
<name>A0A8B8AIH3_CRAVI</name>
<evidence type="ECO:0000313" key="2">
    <source>
        <dbReference type="RefSeq" id="XP_022291327.1"/>
    </source>
</evidence>
<reference evidence="2" key="1">
    <citation type="submission" date="2025-08" db="UniProtKB">
        <authorList>
            <consortium name="RefSeq"/>
        </authorList>
    </citation>
    <scope>IDENTIFICATION</scope>
    <source>
        <tissue evidence="2">Whole sample</tissue>
    </source>
</reference>
<dbReference type="OrthoDB" id="6132409at2759"/>
<evidence type="ECO:0000313" key="1">
    <source>
        <dbReference type="Proteomes" id="UP000694844"/>
    </source>
</evidence>
<dbReference type="KEGG" id="cvn:111102755"/>
<dbReference type="AlphaFoldDB" id="A0A8B8AIH3"/>
<accession>A0A8B8AIH3</accession>
<dbReference type="InterPro" id="IPR039499">
    <property type="entry name" value="LURA1/LRA25"/>
</dbReference>
<gene>
    <name evidence="2" type="primary">LOC111102755</name>
</gene>
<proteinExistence type="predicted"/>
<sequence>MEFISATERVNAAFATLQSELKEIRTQDISLMKQLLSINDSIQKLSKKKGDKSRARRMTRKISRKPTLAEITDEEQTFSRRDEITLLTNIKVWKYSQSDESSSGSESDLLSE</sequence>
<protein>
    <submittedName>
        <fullName evidence="2">Uncharacterized protein LOC111102755</fullName>
    </submittedName>
</protein>